<dbReference type="Pfam" id="PF00386">
    <property type="entry name" value="C1q"/>
    <property type="match status" value="2"/>
</dbReference>
<dbReference type="Ensembl" id="ENSPNAT00000026475.2">
    <property type="protein sequence ID" value="ENSPNAP00000017623.2"/>
    <property type="gene ID" value="ENSPNAG00000035509.1"/>
</dbReference>
<dbReference type="InterPro" id="IPR001073">
    <property type="entry name" value="C1q_dom"/>
</dbReference>
<dbReference type="GO" id="GO:0005581">
    <property type="term" value="C:collagen trimer"/>
    <property type="evidence" value="ECO:0007669"/>
    <property type="project" value="UniProtKB-KW"/>
</dbReference>
<reference evidence="7" key="2">
    <citation type="submission" date="2025-08" db="UniProtKB">
        <authorList>
            <consortium name="Ensembl"/>
        </authorList>
    </citation>
    <scope>IDENTIFICATION</scope>
</reference>
<accession>A0A3B4D273</accession>
<evidence type="ECO:0000256" key="3">
    <source>
        <dbReference type="ARBA" id="ARBA00022530"/>
    </source>
</evidence>
<dbReference type="PANTHER" id="PTHR15427">
    <property type="entry name" value="EMILIN ELASTIN MICROFIBRIL INTERFACE-LOCATED PROTEIN ELASTIN MICROFIBRIL INTERFACER"/>
    <property type="match status" value="1"/>
</dbReference>
<evidence type="ECO:0000259" key="6">
    <source>
        <dbReference type="PROSITE" id="PS50871"/>
    </source>
</evidence>
<feature type="region of interest" description="Disordered" evidence="4">
    <location>
        <begin position="45"/>
        <end position="64"/>
    </location>
</feature>
<dbReference type="Gene3D" id="2.60.120.40">
    <property type="match status" value="2"/>
</dbReference>
<reference evidence="7 8" key="1">
    <citation type="submission" date="2020-10" db="EMBL/GenBank/DDBJ databases">
        <title>Pygocentrus nattereri (red-bellied piranha) genome, fPygNat1, primary haplotype.</title>
        <authorList>
            <person name="Myers G."/>
            <person name="Meyer A."/>
            <person name="Karagic N."/>
            <person name="Pippel M."/>
            <person name="Winkler S."/>
            <person name="Tracey A."/>
            <person name="Wood J."/>
            <person name="Formenti G."/>
            <person name="Howe K."/>
            <person name="Fedrigo O."/>
            <person name="Jarvis E.D."/>
        </authorList>
    </citation>
    <scope>NUCLEOTIDE SEQUENCE [LARGE SCALE GENOMIC DNA]</scope>
</reference>
<proteinExistence type="predicted"/>
<comment type="subcellular location">
    <subcellularLocation>
        <location evidence="1">Secreted</location>
        <location evidence="1">Extracellular space</location>
        <location evidence="1">Extracellular matrix</location>
    </subcellularLocation>
</comment>
<dbReference type="GeneTree" id="ENSGT00940000163520"/>
<keyword evidence="5" id="KW-0732">Signal</keyword>
<evidence type="ECO:0000256" key="5">
    <source>
        <dbReference type="SAM" id="SignalP"/>
    </source>
</evidence>
<keyword evidence="2" id="KW-0964">Secreted</keyword>
<evidence type="ECO:0000256" key="1">
    <source>
        <dbReference type="ARBA" id="ARBA00004498"/>
    </source>
</evidence>
<dbReference type="AlphaFoldDB" id="A0A3B4D273"/>
<protein>
    <recommendedName>
        <fullName evidence="6">C1q domain-containing protein</fullName>
    </recommendedName>
</protein>
<dbReference type="PROSITE" id="PS50871">
    <property type="entry name" value="C1Q"/>
    <property type="match status" value="1"/>
</dbReference>
<sequence length="233" mass="26060">MRVSVVLLLLCLSSVHLHRAVDQLVVGDEQTEFTQSQIEELKKQDAGLEDSVDSTELSAEEPGEENSYTAKVAFSYASGLYGNFGPHSSDVTVVFRKKITDVGKAFSPITGVFTAPRRGVYYFRFSLLGHSSSHRLAVCLYKNEKKILDVTKYPKGQYKYAIGGRLAVCLYKNEMKILDVTKFPKGEYKYAVGGATLLLQKGDRVYVVLREQSQVFDNIDNHSTFSGFLLFPM</sequence>
<organism evidence="7 8">
    <name type="scientific">Pygocentrus nattereri</name>
    <name type="common">Red-bellied piranha</name>
    <dbReference type="NCBI Taxonomy" id="42514"/>
    <lineage>
        <taxon>Eukaryota</taxon>
        <taxon>Metazoa</taxon>
        <taxon>Chordata</taxon>
        <taxon>Craniata</taxon>
        <taxon>Vertebrata</taxon>
        <taxon>Euteleostomi</taxon>
        <taxon>Actinopterygii</taxon>
        <taxon>Neopterygii</taxon>
        <taxon>Teleostei</taxon>
        <taxon>Ostariophysi</taxon>
        <taxon>Characiformes</taxon>
        <taxon>Characoidei</taxon>
        <taxon>Pygocentrus</taxon>
    </lineage>
</organism>
<evidence type="ECO:0000313" key="8">
    <source>
        <dbReference type="Proteomes" id="UP001501920"/>
    </source>
</evidence>
<dbReference type="SUPFAM" id="SSF49842">
    <property type="entry name" value="TNF-like"/>
    <property type="match status" value="1"/>
</dbReference>
<dbReference type="Proteomes" id="UP001501920">
    <property type="component" value="Chromosome 18"/>
</dbReference>
<evidence type="ECO:0000256" key="4">
    <source>
        <dbReference type="SAM" id="MobiDB-lite"/>
    </source>
</evidence>
<feature type="chain" id="PRO_5043758521" description="C1q domain-containing protein" evidence="5">
    <location>
        <begin position="21"/>
        <end position="233"/>
    </location>
</feature>
<dbReference type="PANTHER" id="PTHR15427:SF33">
    <property type="entry name" value="COLLAGEN IV NC1 DOMAIN-CONTAINING PROTEIN"/>
    <property type="match status" value="1"/>
</dbReference>
<evidence type="ECO:0000313" key="7">
    <source>
        <dbReference type="Ensembl" id="ENSPNAP00000017623.2"/>
    </source>
</evidence>
<name>A0A3B4D273_PYGNA</name>
<evidence type="ECO:0000256" key="2">
    <source>
        <dbReference type="ARBA" id="ARBA00022525"/>
    </source>
</evidence>
<feature type="domain" description="C1q" evidence="6">
    <location>
        <begin position="67"/>
        <end position="233"/>
    </location>
</feature>
<feature type="compositionally biased region" description="Acidic residues" evidence="4">
    <location>
        <begin position="47"/>
        <end position="64"/>
    </location>
</feature>
<dbReference type="SMART" id="SM00110">
    <property type="entry name" value="C1Q"/>
    <property type="match status" value="1"/>
</dbReference>
<reference evidence="7" key="3">
    <citation type="submission" date="2025-09" db="UniProtKB">
        <authorList>
            <consortium name="Ensembl"/>
        </authorList>
    </citation>
    <scope>IDENTIFICATION</scope>
</reference>
<dbReference type="InterPro" id="IPR008983">
    <property type="entry name" value="Tumour_necrosis_fac-like_dom"/>
</dbReference>
<dbReference type="InterPro" id="IPR050392">
    <property type="entry name" value="Collagen/C1q_domain"/>
</dbReference>
<keyword evidence="3" id="KW-0272">Extracellular matrix</keyword>
<feature type="signal peptide" evidence="5">
    <location>
        <begin position="1"/>
        <end position="20"/>
    </location>
</feature>
<keyword evidence="8" id="KW-1185">Reference proteome</keyword>